<dbReference type="OrthoDB" id="8226503at2"/>
<name>A0A176Y5N1_9BRAD</name>
<reference evidence="2 3" key="1">
    <citation type="submission" date="2016-03" db="EMBL/GenBank/DDBJ databases">
        <title>Draft Genome Sequence of the Strain BR 10245 (Bradyrhizobium sp.) isolated from nodules of Centrolobium paraense.</title>
        <authorList>
            <person name="Simoes-Araujo J.L.Sr."/>
            <person name="Barauna A.C."/>
            <person name="Silva K."/>
            <person name="Zilli J.E."/>
        </authorList>
    </citation>
    <scope>NUCLEOTIDE SEQUENCE [LARGE SCALE GENOMIC DNA]</scope>
    <source>
        <strain evidence="2 3">BR 10245</strain>
    </source>
</reference>
<dbReference type="Proteomes" id="UP000076959">
    <property type="component" value="Unassembled WGS sequence"/>
</dbReference>
<keyword evidence="3" id="KW-1185">Reference proteome</keyword>
<organism evidence="2 3">
    <name type="scientific">Bradyrhizobium centrolobii</name>
    <dbReference type="NCBI Taxonomy" id="1505087"/>
    <lineage>
        <taxon>Bacteria</taxon>
        <taxon>Pseudomonadati</taxon>
        <taxon>Pseudomonadota</taxon>
        <taxon>Alphaproteobacteria</taxon>
        <taxon>Hyphomicrobiales</taxon>
        <taxon>Nitrobacteraceae</taxon>
        <taxon>Bradyrhizobium</taxon>
    </lineage>
</organism>
<accession>A0A176Y5N1</accession>
<proteinExistence type="predicted"/>
<dbReference type="AlphaFoldDB" id="A0A176Y5N1"/>
<evidence type="ECO:0000313" key="3">
    <source>
        <dbReference type="Proteomes" id="UP000076959"/>
    </source>
</evidence>
<sequence length="303" mass="33252">MQNPQDGWIPLGRAVFRFGIAGTKASATSEPSAGADLFSIEAFEQSNDCDGVSKVAYEPELSTVEYLTELLRKSADASKVEIDREGGRFLFAFTLSGGGAACHGGPPWAILREPDESLELNPRLEALLNNSGLASDYEAPYAGFAKIGVDEAAEGAGQSEGVRFATGLVWRRFMLLAFDRAVKVRRVKLFARWPSTNDDFQELPSDIWPFLDVLDWEHGVARDIQGALYSSIHVADSDDDAPSISDEPTAPAYHLKIRQAVRELWPTGDMPASTKERNAAIDDWFREKGQRGPSEKTISRALK</sequence>
<dbReference type="STRING" id="1505087.AYJ54_36305"/>
<feature type="region of interest" description="Disordered" evidence="1">
    <location>
        <begin position="267"/>
        <end position="303"/>
    </location>
</feature>
<gene>
    <name evidence="2" type="ORF">AYJ54_36305</name>
</gene>
<protein>
    <submittedName>
        <fullName evidence="2">Uncharacterized protein</fullName>
    </submittedName>
</protein>
<dbReference type="RefSeq" id="WP_063709042.1">
    <property type="nucleotide sequence ID" value="NZ_LUUB01000129.1"/>
</dbReference>
<evidence type="ECO:0000256" key="1">
    <source>
        <dbReference type="SAM" id="MobiDB-lite"/>
    </source>
</evidence>
<evidence type="ECO:0000313" key="2">
    <source>
        <dbReference type="EMBL" id="OAE96745.1"/>
    </source>
</evidence>
<comment type="caution">
    <text evidence="2">The sequence shown here is derived from an EMBL/GenBank/DDBJ whole genome shotgun (WGS) entry which is preliminary data.</text>
</comment>
<feature type="compositionally biased region" description="Basic and acidic residues" evidence="1">
    <location>
        <begin position="274"/>
        <end position="303"/>
    </location>
</feature>
<dbReference type="EMBL" id="LUUB01000129">
    <property type="protein sequence ID" value="OAE96745.1"/>
    <property type="molecule type" value="Genomic_DNA"/>
</dbReference>